<evidence type="ECO:0000313" key="5">
    <source>
        <dbReference type="Proteomes" id="UP000247565"/>
    </source>
</evidence>
<sequence>MSKKPVSNSHQKEGGYWLYGLHAVQAALKNPLRQKNRLLATQEIFDTLMTKLERPLNISYEIVDRMMLNRFCGRDAVHQGVALQVMPLPDPDLEDIVKRHGPVLILDQVTDPRNIGAILRSAMAFGAAGIIMQDRHSPEESGVLAKAASGALDSVLVMKVVNLSRIMKQLKEKGFWVLGMDAQGEVLNGQNYKKRKVALVLGAEGKGLRQLVRQNCDEIVSLYMAGDIDSLNVSVAGAIALYEIIHSNLI</sequence>
<dbReference type="EMBL" id="QGLT01000004">
    <property type="protein sequence ID" value="PXY99843.1"/>
    <property type="molecule type" value="Genomic_DNA"/>
</dbReference>
<dbReference type="PANTHER" id="PTHR46429:SF1">
    <property type="entry name" value="23S RRNA (GUANOSINE-2'-O-)-METHYLTRANSFERASE RLMB"/>
    <property type="match status" value="1"/>
</dbReference>
<dbReference type="InterPro" id="IPR001537">
    <property type="entry name" value="SpoU_MeTrfase"/>
</dbReference>
<evidence type="ECO:0000259" key="3">
    <source>
        <dbReference type="SMART" id="SM00967"/>
    </source>
</evidence>
<protein>
    <submittedName>
        <fullName evidence="4">23S rRNA (Guanosine(2251)-2'-O)-methyltransferase RlmB</fullName>
    </submittedName>
</protein>
<dbReference type="GO" id="GO:0006396">
    <property type="term" value="P:RNA processing"/>
    <property type="evidence" value="ECO:0007669"/>
    <property type="project" value="InterPro"/>
</dbReference>
<dbReference type="OrthoDB" id="9785673at2"/>
<dbReference type="NCBIfam" id="TIGR00186">
    <property type="entry name" value="rRNA_methyl_3"/>
    <property type="match status" value="1"/>
</dbReference>
<gene>
    <name evidence="4" type="ORF">DK869_07875</name>
</gene>
<reference evidence="4 5" key="1">
    <citation type="submission" date="2018-05" db="EMBL/GenBank/DDBJ databases">
        <title>Reference genomes for bee gut microbiota database.</title>
        <authorList>
            <person name="Ellegaard K.M."/>
        </authorList>
    </citation>
    <scope>NUCLEOTIDE SEQUENCE [LARGE SCALE GENOMIC DNA]</scope>
    <source>
        <strain evidence="4 5">ESL0284</strain>
    </source>
</reference>
<dbReference type="InterPro" id="IPR029028">
    <property type="entry name" value="Alpha/beta_knot_MTases"/>
</dbReference>
<dbReference type="GO" id="GO:0005829">
    <property type="term" value="C:cytosol"/>
    <property type="evidence" value="ECO:0007669"/>
    <property type="project" value="TreeGrafter"/>
</dbReference>
<dbReference type="GO" id="GO:0032259">
    <property type="term" value="P:methylation"/>
    <property type="evidence" value="ECO:0007669"/>
    <property type="project" value="UniProtKB-KW"/>
</dbReference>
<dbReference type="PANTHER" id="PTHR46429">
    <property type="entry name" value="23S RRNA (GUANOSINE-2'-O-)-METHYLTRANSFERASE RLMB"/>
    <property type="match status" value="1"/>
</dbReference>
<dbReference type="Proteomes" id="UP000247565">
    <property type="component" value="Unassembled WGS sequence"/>
</dbReference>
<accession>A0A318MV87</accession>
<keyword evidence="2 4" id="KW-0808">Transferase</keyword>
<evidence type="ECO:0000313" key="4">
    <source>
        <dbReference type="EMBL" id="PXY99843.1"/>
    </source>
</evidence>
<dbReference type="RefSeq" id="WP_110439463.1">
    <property type="nucleotide sequence ID" value="NZ_CP046393.1"/>
</dbReference>
<name>A0A318MV87_9PROT</name>
<keyword evidence="5" id="KW-1185">Reference proteome</keyword>
<dbReference type="GO" id="GO:0003723">
    <property type="term" value="F:RNA binding"/>
    <property type="evidence" value="ECO:0007669"/>
    <property type="project" value="InterPro"/>
</dbReference>
<comment type="caution">
    <text evidence="4">The sequence shown here is derived from an EMBL/GenBank/DDBJ whole genome shotgun (WGS) entry which is preliminary data.</text>
</comment>
<dbReference type="Pfam" id="PF00588">
    <property type="entry name" value="SpoU_methylase"/>
    <property type="match status" value="1"/>
</dbReference>
<dbReference type="InterPro" id="IPR013123">
    <property type="entry name" value="SpoU_subst-bd"/>
</dbReference>
<keyword evidence="1 4" id="KW-0489">Methyltransferase</keyword>
<dbReference type="InterPro" id="IPR004441">
    <property type="entry name" value="rRNA_MeTrfase_TrmH"/>
</dbReference>
<evidence type="ECO:0000256" key="2">
    <source>
        <dbReference type="ARBA" id="ARBA00022679"/>
    </source>
</evidence>
<organism evidence="4 5">
    <name type="scientific">Commensalibacter melissae</name>
    <dbReference type="NCBI Taxonomy" id="2070537"/>
    <lineage>
        <taxon>Bacteria</taxon>
        <taxon>Pseudomonadati</taxon>
        <taxon>Pseudomonadota</taxon>
        <taxon>Alphaproteobacteria</taxon>
        <taxon>Acetobacterales</taxon>
        <taxon>Acetobacteraceae</taxon>
    </lineage>
</organism>
<proteinExistence type="predicted"/>
<dbReference type="Gene3D" id="3.30.1330.30">
    <property type="match status" value="1"/>
</dbReference>
<dbReference type="AlphaFoldDB" id="A0A318MV87"/>
<dbReference type="GO" id="GO:0008173">
    <property type="term" value="F:RNA methyltransferase activity"/>
    <property type="evidence" value="ECO:0007669"/>
    <property type="project" value="InterPro"/>
</dbReference>
<dbReference type="InterPro" id="IPR029064">
    <property type="entry name" value="Ribosomal_eL30-like_sf"/>
</dbReference>
<dbReference type="CDD" id="cd18103">
    <property type="entry name" value="SpoU-like_RlmB"/>
    <property type="match status" value="1"/>
</dbReference>
<feature type="domain" description="RNA 2-O ribose methyltransferase substrate binding" evidence="3">
    <location>
        <begin position="17"/>
        <end position="91"/>
    </location>
</feature>
<dbReference type="InterPro" id="IPR029026">
    <property type="entry name" value="tRNA_m1G_MTases_N"/>
</dbReference>
<dbReference type="SMART" id="SM00967">
    <property type="entry name" value="SpoU_sub_bind"/>
    <property type="match status" value="1"/>
</dbReference>
<dbReference type="Gene3D" id="3.40.1280.10">
    <property type="match status" value="1"/>
</dbReference>
<dbReference type="SUPFAM" id="SSF55315">
    <property type="entry name" value="L30e-like"/>
    <property type="match status" value="1"/>
</dbReference>
<dbReference type="Pfam" id="PF08032">
    <property type="entry name" value="SpoU_sub_bind"/>
    <property type="match status" value="1"/>
</dbReference>
<dbReference type="SUPFAM" id="SSF75217">
    <property type="entry name" value="alpha/beta knot"/>
    <property type="match status" value="1"/>
</dbReference>
<evidence type="ECO:0000256" key="1">
    <source>
        <dbReference type="ARBA" id="ARBA00022603"/>
    </source>
</evidence>